<evidence type="ECO:0000256" key="1">
    <source>
        <dbReference type="SAM" id="MobiDB-lite"/>
    </source>
</evidence>
<dbReference type="AlphaFoldDB" id="A0A7S2H3L0"/>
<proteinExistence type="predicted"/>
<name>A0A7S2H3L0_9EUKA</name>
<gene>
    <name evidence="2" type="ORF">CBRE1094_LOCUS24744</name>
</gene>
<feature type="compositionally biased region" description="Basic and acidic residues" evidence="1">
    <location>
        <begin position="88"/>
        <end position="129"/>
    </location>
</feature>
<evidence type="ECO:0000313" key="2">
    <source>
        <dbReference type="EMBL" id="CAD9479540.1"/>
    </source>
</evidence>
<dbReference type="EMBL" id="HBGU01045489">
    <property type="protein sequence ID" value="CAD9479540.1"/>
    <property type="molecule type" value="Transcribed_RNA"/>
</dbReference>
<sequence length="147" mass="15929">MVERGQRWLHQWLLPSKPPMKGLESEGRSMTGLSEVSYGRARAGAGDEVDLMKGGVVGVKGGVASSTSSSGSRIFEVCTGIYSSIEKTSPDKLSTDDRRSEDRLRHLDEIPGSSLEKRSCGRQRSRLEGPSRSWLATGDKGTVMGNE</sequence>
<protein>
    <submittedName>
        <fullName evidence="2">Uncharacterized protein</fullName>
    </submittedName>
</protein>
<feature type="region of interest" description="Disordered" evidence="1">
    <location>
        <begin position="86"/>
        <end position="147"/>
    </location>
</feature>
<reference evidence="2" key="1">
    <citation type="submission" date="2021-01" db="EMBL/GenBank/DDBJ databases">
        <authorList>
            <person name="Corre E."/>
            <person name="Pelletier E."/>
            <person name="Niang G."/>
            <person name="Scheremetjew M."/>
            <person name="Finn R."/>
            <person name="Kale V."/>
            <person name="Holt S."/>
            <person name="Cochrane G."/>
            <person name="Meng A."/>
            <person name="Brown T."/>
            <person name="Cohen L."/>
        </authorList>
    </citation>
    <scope>NUCLEOTIDE SEQUENCE</scope>
    <source>
        <strain evidence="2">UTEX LB 985</strain>
    </source>
</reference>
<accession>A0A7S2H3L0</accession>
<organism evidence="2">
    <name type="scientific">Haptolina brevifila</name>
    <dbReference type="NCBI Taxonomy" id="156173"/>
    <lineage>
        <taxon>Eukaryota</taxon>
        <taxon>Haptista</taxon>
        <taxon>Haptophyta</taxon>
        <taxon>Prymnesiophyceae</taxon>
        <taxon>Prymnesiales</taxon>
        <taxon>Prymnesiaceae</taxon>
        <taxon>Haptolina</taxon>
    </lineage>
</organism>